<dbReference type="InterPro" id="IPR000182">
    <property type="entry name" value="GNAT_dom"/>
</dbReference>
<dbReference type="Pfam" id="PF00583">
    <property type="entry name" value="Acetyltransf_1"/>
    <property type="match status" value="1"/>
</dbReference>
<keyword evidence="2" id="KW-0687">Ribonucleoprotein</keyword>
<dbReference type="EMBL" id="FXAG01000024">
    <property type="protein sequence ID" value="SMF47860.1"/>
    <property type="molecule type" value="Genomic_DNA"/>
</dbReference>
<dbReference type="Proteomes" id="UP000192920">
    <property type="component" value="Unassembled WGS sequence"/>
</dbReference>
<dbReference type="SUPFAM" id="SSF55729">
    <property type="entry name" value="Acyl-CoA N-acyltransferases (Nat)"/>
    <property type="match status" value="1"/>
</dbReference>
<evidence type="ECO:0000313" key="3">
    <source>
        <dbReference type="EMBL" id="SMF32891.1"/>
    </source>
</evidence>
<keyword evidence="2" id="KW-0689">Ribosomal protein</keyword>
<dbReference type="GO" id="GO:0016747">
    <property type="term" value="F:acyltransferase activity, transferring groups other than amino-acyl groups"/>
    <property type="evidence" value="ECO:0007669"/>
    <property type="project" value="InterPro"/>
</dbReference>
<reference evidence="2" key="1">
    <citation type="submission" date="2017-04" db="EMBL/GenBank/DDBJ databases">
        <authorList>
            <person name="Afonso C.L."/>
            <person name="Miller P.J."/>
            <person name="Scott M.A."/>
            <person name="Spackman E."/>
            <person name="Goraichik I."/>
            <person name="Dimitrov K.M."/>
            <person name="Suarez D.L."/>
            <person name="Swayne D.E."/>
        </authorList>
    </citation>
    <scope>NUCLEOTIDE SEQUENCE [LARGE SCALE GENOMIC DNA]</scope>
    <source>
        <strain evidence="2">DSM 22618</strain>
    </source>
</reference>
<dbReference type="AlphaFoldDB" id="A0A1Y6BSY6"/>
<evidence type="ECO:0000313" key="4">
    <source>
        <dbReference type="EMBL" id="SMF47860.1"/>
    </source>
</evidence>
<evidence type="ECO:0000259" key="1">
    <source>
        <dbReference type="PROSITE" id="PS51186"/>
    </source>
</evidence>
<proteinExistence type="predicted"/>
<dbReference type="PROSITE" id="PS51186">
    <property type="entry name" value="GNAT"/>
    <property type="match status" value="1"/>
</dbReference>
<feature type="domain" description="N-acetyltransferase" evidence="1">
    <location>
        <begin position="5"/>
        <end position="149"/>
    </location>
</feature>
<evidence type="ECO:0000313" key="2">
    <source>
        <dbReference type="EMBL" id="SMF23484.1"/>
    </source>
</evidence>
<organism evidence="2 5">
    <name type="scientific">Pseudogulbenkiania subflava DSM 22618</name>
    <dbReference type="NCBI Taxonomy" id="1123014"/>
    <lineage>
        <taxon>Bacteria</taxon>
        <taxon>Pseudomonadati</taxon>
        <taxon>Pseudomonadota</taxon>
        <taxon>Betaproteobacteria</taxon>
        <taxon>Neisseriales</taxon>
        <taxon>Chromobacteriaceae</taxon>
        <taxon>Pseudogulbenkiania</taxon>
    </lineage>
</organism>
<gene>
    <name evidence="2" type="ORF">SAMN02745746_02054</name>
    <name evidence="3" type="ORF">SAMN02745746_02602</name>
    <name evidence="4" type="ORF">SAMN02745746_03531</name>
</gene>
<dbReference type="EMBL" id="FXAG01000014">
    <property type="protein sequence ID" value="SMF32891.1"/>
    <property type="molecule type" value="Genomic_DNA"/>
</dbReference>
<dbReference type="RefSeq" id="WP_085276317.1">
    <property type="nucleotide sequence ID" value="NZ_FXAG01000009.1"/>
</dbReference>
<protein>
    <submittedName>
        <fullName evidence="2">Ribosomal protein S18 acetylase RimI</fullName>
    </submittedName>
</protein>
<evidence type="ECO:0000313" key="5">
    <source>
        <dbReference type="Proteomes" id="UP000192920"/>
    </source>
</evidence>
<dbReference type="GO" id="GO:0005840">
    <property type="term" value="C:ribosome"/>
    <property type="evidence" value="ECO:0007669"/>
    <property type="project" value="UniProtKB-KW"/>
</dbReference>
<name>A0A1Y6BSY6_9NEIS</name>
<sequence>MSPDISLRAMTIRDIDACLALMQNPKTEELRHWIGMELWRLLSRNPTLCWIAQENAHVIGAVFCGHDGWRGYLYHLEIAASCLRANVASSLLRKVKEQLASLNIHKMHVQIEQEDAARSLFWLDQQWEKREDIMVFCTELPRRVKRWAS</sequence>
<dbReference type="Gene3D" id="3.40.630.30">
    <property type="match status" value="1"/>
</dbReference>
<accession>A0A1Y6BSY6</accession>
<dbReference type="EMBL" id="FXAG01000009">
    <property type="protein sequence ID" value="SMF23484.1"/>
    <property type="molecule type" value="Genomic_DNA"/>
</dbReference>
<reference evidence="5" key="2">
    <citation type="submission" date="2017-04" db="EMBL/GenBank/DDBJ databases">
        <authorList>
            <person name="Varghese N."/>
            <person name="Submissions S."/>
        </authorList>
    </citation>
    <scope>NUCLEOTIDE SEQUENCE [LARGE SCALE GENOMIC DNA]</scope>
    <source>
        <strain evidence="5">DSM 22618</strain>
    </source>
</reference>
<dbReference type="STRING" id="1123014.SAMN02745746_02054"/>
<keyword evidence="5" id="KW-1185">Reference proteome</keyword>
<dbReference type="InterPro" id="IPR016181">
    <property type="entry name" value="Acyl_CoA_acyltransferase"/>
</dbReference>